<dbReference type="Proteomes" id="UP001557485">
    <property type="component" value="Unassembled WGS sequence"/>
</dbReference>
<comment type="caution">
    <text evidence="2">The sequence shown here is derived from an EMBL/GenBank/DDBJ whole genome shotgun (WGS) entry which is preliminary data.</text>
</comment>
<dbReference type="EMBL" id="JBFRYA010000014">
    <property type="protein sequence ID" value="MEX1670254.1"/>
    <property type="molecule type" value="Genomic_DNA"/>
</dbReference>
<evidence type="ECO:0000259" key="1">
    <source>
        <dbReference type="PROSITE" id="PS50846"/>
    </source>
</evidence>
<organism evidence="2 3">
    <name type="scientific">Zhongshania guokunii</name>
    <dbReference type="NCBI Taxonomy" id="641783"/>
    <lineage>
        <taxon>Bacteria</taxon>
        <taxon>Pseudomonadati</taxon>
        <taxon>Pseudomonadota</taxon>
        <taxon>Gammaproteobacteria</taxon>
        <taxon>Cellvibrionales</taxon>
        <taxon>Spongiibacteraceae</taxon>
        <taxon>Zhongshania</taxon>
    </lineage>
</organism>
<dbReference type="SUPFAM" id="SSF55008">
    <property type="entry name" value="HMA, heavy metal-associated domain"/>
    <property type="match status" value="1"/>
</dbReference>
<keyword evidence="3" id="KW-1185">Reference proteome</keyword>
<dbReference type="Gene3D" id="3.30.70.100">
    <property type="match status" value="1"/>
</dbReference>
<protein>
    <submittedName>
        <fullName evidence="2">Heavy-metal-associated domain-containing protein</fullName>
    </submittedName>
</protein>
<dbReference type="InterPro" id="IPR006121">
    <property type="entry name" value="HMA_dom"/>
</dbReference>
<proteinExistence type="predicted"/>
<accession>A0ABV3UBL9</accession>
<dbReference type="CDD" id="cd00371">
    <property type="entry name" value="HMA"/>
    <property type="match status" value="1"/>
</dbReference>
<dbReference type="PROSITE" id="PS50846">
    <property type="entry name" value="HMA_2"/>
    <property type="match status" value="1"/>
</dbReference>
<reference evidence="2 3" key="1">
    <citation type="journal article" date="2011" name="Int. J. Syst. Evol. Microbiol.">
        <title>Zhongshania antarctica gen. nov., sp. nov. and Zhongshania guokunii sp. nov., gammaproteobacteria respectively isolated from coastal attached (fast) ice and surface seawater of the Antarctic.</title>
        <authorList>
            <person name="Li H.J."/>
            <person name="Zhang X.Y."/>
            <person name="Chen C.X."/>
            <person name="Zhang Y.J."/>
            <person name="Gao Z.M."/>
            <person name="Yu Y."/>
            <person name="Chen X.L."/>
            <person name="Chen B."/>
            <person name="Zhang Y.Z."/>
        </authorList>
    </citation>
    <scope>NUCLEOTIDE SEQUENCE [LARGE SCALE GENOMIC DNA]</scope>
    <source>
        <strain evidence="2 3">ZS6-22T</strain>
    </source>
</reference>
<evidence type="ECO:0000313" key="3">
    <source>
        <dbReference type="Proteomes" id="UP001557485"/>
    </source>
</evidence>
<evidence type="ECO:0000313" key="2">
    <source>
        <dbReference type="EMBL" id="MEX1670254.1"/>
    </source>
</evidence>
<dbReference type="InterPro" id="IPR036163">
    <property type="entry name" value="HMA_dom_sf"/>
</dbReference>
<name>A0ABV3UBL9_9GAMM</name>
<gene>
    <name evidence="2" type="ORF">AB4876_15140</name>
</gene>
<dbReference type="Pfam" id="PF00403">
    <property type="entry name" value="HMA"/>
    <property type="match status" value="1"/>
</dbReference>
<dbReference type="RefSeq" id="WP_368382599.1">
    <property type="nucleotide sequence ID" value="NZ_JBFRYA010000014.1"/>
</dbReference>
<feature type="domain" description="HMA" evidence="1">
    <location>
        <begin position="40"/>
        <end position="103"/>
    </location>
</feature>
<sequence length="106" mass="10667">MNTQDSVNTTKTRQGGCCCTSQSSSALSTQNGSGVSVGVPLQRLQVQGATCGGCVRSIEQTLRSVSGVTEACMDLATGVASVVGAVEANALKEALNQSGFPATVIK</sequence>